<gene>
    <name evidence="1" type="ORF">TEQG_03327</name>
</gene>
<dbReference type="AlphaFoldDB" id="F2PQX9"/>
<dbReference type="VEuPathDB" id="FungiDB:TEQG_03327"/>
<name>F2PQX9_TRIEC</name>
<organism evidence="1 2">
    <name type="scientific">Trichophyton equinum (strain ATCC MYA-4606 / CBS 127.97)</name>
    <name type="common">Horse ringworm fungus</name>
    <dbReference type="NCBI Taxonomy" id="559882"/>
    <lineage>
        <taxon>Eukaryota</taxon>
        <taxon>Fungi</taxon>
        <taxon>Dikarya</taxon>
        <taxon>Ascomycota</taxon>
        <taxon>Pezizomycotina</taxon>
        <taxon>Eurotiomycetes</taxon>
        <taxon>Eurotiomycetidae</taxon>
        <taxon>Onygenales</taxon>
        <taxon>Arthrodermataceae</taxon>
        <taxon>Trichophyton</taxon>
    </lineage>
</organism>
<sequence length="116" mass="12724">MPLLGSWDASLLSQRKFQRRFNAIQGCIIISYLPPFPILSSLGFGRLEEGLSKQFEASSRHANQDGITPEGVATGLSLPPSIFSSQLPPPFCEAYWAKGESLPSRFAKYWGCADSV</sequence>
<dbReference type="EMBL" id="DS995732">
    <property type="protein sequence ID" value="EGE04297.1"/>
    <property type="molecule type" value="Genomic_DNA"/>
</dbReference>
<keyword evidence="2" id="KW-1185">Reference proteome</keyword>
<evidence type="ECO:0000313" key="2">
    <source>
        <dbReference type="Proteomes" id="UP000009169"/>
    </source>
</evidence>
<protein>
    <submittedName>
        <fullName evidence="1">Uncharacterized protein</fullName>
    </submittedName>
</protein>
<evidence type="ECO:0000313" key="1">
    <source>
        <dbReference type="EMBL" id="EGE04297.1"/>
    </source>
</evidence>
<reference evidence="2" key="1">
    <citation type="journal article" date="2012" name="MBio">
        <title>Comparative genome analysis of Trichophyton rubrum and related dermatophytes reveals candidate genes involved in infection.</title>
        <authorList>
            <person name="Martinez D.A."/>
            <person name="Oliver B.G."/>
            <person name="Graeser Y."/>
            <person name="Goldberg J.M."/>
            <person name="Li W."/>
            <person name="Martinez-Rossi N.M."/>
            <person name="Monod M."/>
            <person name="Shelest E."/>
            <person name="Barton R.C."/>
            <person name="Birch E."/>
            <person name="Brakhage A.A."/>
            <person name="Chen Z."/>
            <person name="Gurr S.J."/>
            <person name="Heiman D."/>
            <person name="Heitman J."/>
            <person name="Kosti I."/>
            <person name="Rossi A."/>
            <person name="Saif S."/>
            <person name="Samalova M."/>
            <person name="Saunders C.W."/>
            <person name="Shea T."/>
            <person name="Summerbell R.C."/>
            <person name="Xu J."/>
            <person name="Young S."/>
            <person name="Zeng Q."/>
            <person name="Birren B.W."/>
            <person name="Cuomo C.A."/>
            <person name="White T.C."/>
        </authorList>
    </citation>
    <scope>NUCLEOTIDE SEQUENCE [LARGE SCALE GENOMIC DNA]</scope>
    <source>
        <strain evidence="2">ATCC MYA-4606 / CBS 127.97</strain>
    </source>
</reference>
<accession>F2PQX9</accession>
<proteinExistence type="predicted"/>
<dbReference type="Proteomes" id="UP000009169">
    <property type="component" value="Unassembled WGS sequence"/>
</dbReference>
<dbReference type="HOGENOM" id="CLU_2098557_0_0_1"/>